<reference evidence="1 2" key="1">
    <citation type="journal article" date="2022" name="bioRxiv">
        <title>The genome of the oomycete Peronosclerospora sorghi, a cosmopolitan pathogen of maize and sorghum, is inflated with dispersed pseudogenes.</title>
        <authorList>
            <person name="Fletcher K."/>
            <person name="Martin F."/>
            <person name="Isakeit T."/>
            <person name="Cavanaugh K."/>
            <person name="Magill C."/>
            <person name="Michelmore R."/>
        </authorList>
    </citation>
    <scope>NUCLEOTIDE SEQUENCE [LARGE SCALE GENOMIC DNA]</scope>
    <source>
        <strain evidence="1">P6</strain>
    </source>
</reference>
<dbReference type="Proteomes" id="UP001163321">
    <property type="component" value="Chromosome 1"/>
</dbReference>
<organism evidence="1 2">
    <name type="scientific">Peronosclerospora sorghi</name>
    <dbReference type="NCBI Taxonomy" id="230839"/>
    <lineage>
        <taxon>Eukaryota</taxon>
        <taxon>Sar</taxon>
        <taxon>Stramenopiles</taxon>
        <taxon>Oomycota</taxon>
        <taxon>Peronosporomycetes</taxon>
        <taxon>Peronosporales</taxon>
        <taxon>Peronosporaceae</taxon>
        <taxon>Peronosclerospora</taxon>
    </lineage>
</organism>
<evidence type="ECO:0000313" key="2">
    <source>
        <dbReference type="Proteomes" id="UP001163321"/>
    </source>
</evidence>
<proteinExistence type="predicted"/>
<keyword evidence="2" id="KW-1185">Reference proteome</keyword>
<protein>
    <submittedName>
        <fullName evidence="1">Uncharacterized protein</fullName>
    </submittedName>
</protein>
<sequence length="164" mass="18331">MKCARSNSLMDLSINLRYAAPSRGIGSGGLDSTTASLSWSEFAQNIEREPSILSSQKAPAPDPFQKSFQQSLVALIEMWKLLFVLAADICRPDTTTRCLHGYIDTQDNSILPIEKDNHNGTSDYTRSSRYLKPKHPVYLDKPRMSEFLSFLPVVVGTNFAFVHC</sequence>
<comment type="caution">
    <text evidence="1">The sequence shown here is derived from an EMBL/GenBank/DDBJ whole genome shotgun (WGS) entry which is preliminary data.</text>
</comment>
<dbReference type="EMBL" id="CM047580">
    <property type="protein sequence ID" value="KAI9922589.1"/>
    <property type="molecule type" value="Genomic_DNA"/>
</dbReference>
<gene>
    <name evidence="1" type="ORF">PsorP6_001676</name>
</gene>
<name>A0ACC0WUY7_9STRA</name>
<evidence type="ECO:0000313" key="1">
    <source>
        <dbReference type="EMBL" id="KAI9922589.1"/>
    </source>
</evidence>
<accession>A0ACC0WUY7</accession>